<dbReference type="Pfam" id="PF00153">
    <property type="entry name" value="Mito_carr"/>
    <property type="match status" value="3"/>
</dbReference>
<dbReference type="PRINTS" id="PR00926">
    <property type="entry name" value="MITOCARRIER"/>
</dbReference>
<keyword evidence="11 14" id="KW-0472">Membrane</keyword>
<evidence type="ECO:0000256" key="8">
    <source>
        <dbReference type="ARBA" id="ARBA00022792"/>
    </source>
</evidence>
<evidence type="ECO:0000256" key="3">
    <source>
        <dbReference type="ARBA" id="ARBA00011245"/>
    </source>
</evidence>
<keyword evidence="4 15" id="KW-0813">Transport</keyword>
<evidence type="ECO:0000256" key="2">
    <source>
        <dbReference type="ARBA" id="ARBA00006375"/>
    </source>
</evidence>
<dbReference type="InterPro" id="IPR018108">
    <property type="entry name" value="MCP_transmembrane"/>
</dbReference>
<dbReference type="EMBL" id="JAKKPZ010000016">
    <property type="protein sequence ID" value="KAI1713166.1"/>
    <property type="molecule type" value="Genomic_DNA"/>
</dbReference>
<comment type="similarity">
    <text evidence="2 15">Belongs to the mitochondrial carrier (TC 2.A.29) family.</text>
</comment>
<feature type="repeat" description="Solcar" evidence="14">
    <location>
        <begin position="28"/>
        <end position="120"/>
    </location>
</feature>
<sequence length="317" mass="35339">MPEAGRNLVPAVAKLQQMPITKTRFDPNKFATDLASGGIAAAISKTAVAPIDRVKILLQVQEASTMITSETRYKGIVDVLVRVPKEQGILALWRGNVANVIRYFPQQAFNFAFNDTYKRIFLQGYDKKHDFWKYFAGSLAAGGCAGATSLTFIYPLDFARTRLAADVGRGTSREFRGMADCLAKIAKSDGVLGLYRGYWVSVHCIIWYRAAYFGIFDMAKSLISPEKKLNFFATWALAQVTTISSAAVAYPLDTIRRRVMMQSGRQVMQYKNAWDCTLKMLKSEGLLAFYKGGLTNVFRSTGSALVLTIYDQIQTYL</sequence>
<keyword evidence="7" id="KW-0677">Repeat</keyword>
<dbReference type="GO" id="GO:1901029">
    <property type="term" value="P:negative regulation of mitochondrial outer membrane permeabilization involved in apoptotic signaling pathway"/>
    <property type="evidence" value="ECO:0007669"/>
    <property type="project" value="TreeGrafter"/>
</dbReference>
<dbReference type="Gene3D" id="1.50.40.10">
    <property type="entry name" value="Mitochondrial carrier domain"/>
    <property type="match status" value="1"/>
</dbReference>
<keyword evidence="6 14" id="KW-0812">Transmembrane</keyword>
<feature type="transmembrane region" description="Helical" evidence="16">
    <location>
        <begin position="198"/>
        <end position="219"/>
    </location>
</feature>
<dbReference type="Proteomes" id="UP001201812">
    <property type="component" value="Unassembled WGS sequence"/>
</dbReference>
<evidence type="ECO:0000256" key="12">
    <source>
        <dbReference type="ARBA" id="ARBA00024143"/>
    </source>
</evidence>
<evidence type="ECO:0000256" key="14">
    <source>
        <dbReference type="PROSITE-ProRule" id="PRU00282"/>
    </source>
</evidence>
<evidence type="ECO:0000256" key="15">
    <source>
        <dbReference type="RuleBase" id="RU000488"/>
    </source>
</evidence>
<comment type="subunit">
    <text evidence="3 16">Monomer.</text>
</comment>
<evidence type="ECO:0000256" key="10">
    <source>
        <dbReference type="ARBA" id="ARBA00023128"/>
    </source>
</evidence>
<evidence type="ECO:0000313" key="18">
    <source>
        <dbReference type="Proteomes" id="UP001201812"/>
    </source>
</evidence>
<keyword evidence="8" id="KW-0999">Mitochondrion inner membrane</keyword>
<protein>
    <recommendedName>
        <fullName evidence="16">ADP/ATP translocase</fullName>
    </recommendedName>
    <alternativeName>
        <fullName evidence="16">ADP,ATP carrier protein</fullName>
    </alternativeName>
</protein>
<dbReference type="GO" id="GO:0005471">
    <property type="term" value="F:ATP:ADP antiporter activity"/>
    <property type="evidence" value="ECO:0007669"/>
    <property type="project" value="UniProtKB-UniRule"/>
</dbReference>
<evidence type="ECO:0000256" key="11">
    <source>
        <dbReference type="ARBA" id="ARBA00023136"/>
    </source>
</evidence>
<accession>A0AAD4R6C6</accession>
<dbReference type="PROSITE" id="PS50920">
    <property type="entry name" value="SOLCAR"/>
    <property type="match status" value="3"/>
</dbReference>
<dbReference type="InterPro" id="IPR023395">
    <property type="entry name" value="MCP_dom_sf"/>
</dbReference>
<evidence type="ECO:0000256" key="7">
    <source>
        <dbReference type="ARBA" id="ARBA00022737"/>
    </source>
</evidence>
<dbReference type="PANTHER" id="PTHR45635">
    <property type="entry name" value="ADP,ATP CARRIER PROTEIN 1-RELATED-RELATED"/>
    <property type="match status" value="1"/>
</dbReference>
<keyword evidence="5" id="KW-0050">Antiport</keyword>
<feature type="transmembrane region" description="Helical" evidence="16">
    <location>
        <begin position="231"/>
        <end position="252"/>
    </location>
</feature>
<dbReference type="InterPro" id="IPR002067">
    <property type="entry name" value="MCP"/>
</dbReference>
<evidence type="ECO:0000313" key="17">
    <source>
        <dbReference type="EMBL" id="KAI1713166.1"/>
    </source>
</evidence>
<evidence type="ECO:0000256" key="6">
    <source>
        <dbReference type="ARBA" id="ARBA00022692"/>
    </source>
</evidence>
<dbReference type="GO" id="GO:0140021">
    <property type="term" value="P:mitochondrial ADP transmembrane transport"/>
    <property type="evidence" value="ECO:0007669"/>
    <property type="project" value="InterPro"/>
</dbReference>
<comment type="catalytic activity">
    <reaction evidence="12">
        <text>ADP(in) + ATP(out) = ADP(out) + ATP(in)</text>
        <dbReference type="Rhea" id="RHEA:34999"/>
        <dbReference type="ChEBI" id="CHEBI:30616"/>
        <dbReference type="ChEBI" id="CHEBI:456216"/>
    </reaction>
    <physiologicalReaction direction="left-to-right" evidence="12">
        <dbReference type="Rhea" id="RHEA:35000"/>
    </physiologicalReaction>
</comment>
<evidence type="ECO:0000256" key="1">
    <source>
        <dbReference type="ARBA" id="ARBA00004448"/>
    </source>
</evidence>
<comment type="subcellular location">
    <subcellularLocation>
        <location evidence="16">Membrane</location>
        <topology evidence="16">Multi-pass membrane protein</topology>
    </subcellularLocation>
    <subcellularLocation>
        <location evidence="1">Mitochondrion inner membrane</location>
        <topology evidence="1">Multi-pass membrane protein</topology>
    </subcellularLocation>
</comment>
<evidence type="ECO:0000256" key="4">
    <source>
        <dbReference type="ARBA" id="ARBA00022448"/>
    </source>
</evidence>
<dbReference type="SUPFAM" id="SSF103506">
    <property type="entry name" value="Mitochondrial carrier"/>
    <property type="match status" value="1"/>
</dbReference>
<keyword evidence="10" id="KW-0496">Mitochondrion</keyword>
<organism evidence="17 18">
    <name type="scientific">Ditylenchus destructor</name>
    <dbReference type="NCBI Taxonomy" id="166010"/>
    <lineage>
        <taxon>Eukaryota</taxon>
        <taxon>Metazoa</taxon>
        <taxon>Ecdysozoa</taxon>
        <taxon>Nematoda</taxon>
        <taxon>Chromadorea</taxon>
        <taxon>Rhabditida</taxon>
        <taxon>Tylenchina</taxon>
        <taxon>Tylenchomorpha</taxon>
        <taxon>Sphaerularioidea</taxon>
        <taxon>Anguinidae</taxon>
        <taxon>Anguininae</taxon>
        <taxon>Ditylenchus</taxon>
    </lineage>
</organism>
<dbReference type="PANTHER" id="PTHR45635:SF14">
    <property type="entry name" value="ADP_ATP TRANSLOCASE"/>
    <property type="match status" value="1"/>
</dbReference>
<evidence type="ECO:0000256" key="16">
    <source>
        <dbReference type="RuleBase" id="RU368008"/>
    </source>
</evidence>
<dbReference type="GO" id="GO:0005743">
    <property type="term" value="C:mitochondrial inner membrane"/>
    <property type="evidence" value="ECO:0007669"/>
    <property type="project" value="UniProtKB-SubCell"/>
</dbReference>
<keyword evidence="9 16" id="KW-1133">Transmembrane helix</keyword>
<evidence type="ECO:0000256" key="5">
    <source>
        <dbReference type="ARBA" id="ARBA00022449"/>
    </source>
</evidence>
<comment type="caution">
    <text evidence="17">The sequence shown here is derived from an EMBL/GenBank/DDBJ whole genome shotgun (WGS) entry which is preliminary data.</text>
</comment>
<gene>
    <name evidence="17" type="ORF">DdX_09238</name>
</gene>
<name>A0AAD4R6C6_9BILA</name>
<evidence type="ECO:0000256" key="13">
    <source>
        <dbReference type="ARBA" id="ARBA00045250"/>
    </source>
</evidence>
<feature type="repeat" description="Solcar" evidence="14">
    <location>
        <begin position="229"/>
        <end position="316"/>
    </location>
</feature>
<proteinExistence type="inferred from homology"/>
<dbReference type="GO" id="GO:1990544">
    <property type="term" value="P:mitochondrial ATP transmembrane transport"/>
    <property type="evidence" value="ECO:0007669"/>
    <property type="project" value="InterPro"/>
</dbReference>
<dbReference type="FunFam" id="1.50.40.10:FF:000002">
    <property type="entry name" value="Putative ADP/ATP translocase 2-like"/>
    <property type="match status" value="1"/>
</dbReference>
<dbReference type="InterPro" id="IPR002113">
    <property type="entry name" value="ADT_euk_type"/>
</dbReference>
<evidence type="ECO:0000256" key="9">
    <source>
        <dbReference type="ARBA" id="ARBA00022989"/>
    </source>
</evidence>
<feature type="transmembrane region" description="Helical" evidence="16">
    <location>
        <begin position="131"/>
        <end position="154"/>
    </location>
</feature>
<dbReference type="PRINTS" id="PR00927">
    <property type="entry name" value="ADPTRNSLCASE"/>
</dbReference>
<comment type="function">
    <text evidence="13">ADP:ATP antiporter that mediates import of ADP into the mitochondrial matrix for ATP synthesis, and export of ATP out to fuel the cell. Cycles between the cytoplasmic-open state (c-state) and the matrix-open state (m-state): operates by the alternating access mechanism with a single substrate-binding site intermittently exposed to either the cytosolic (c-state) or matrix (m-state) side of the inner mitochondrial membrane.</text>
</comment>
<comment type="caution">
    <text evidence="16">Lacks conserved residue(s) required for the propagation of feature annotation.</text>
</comment>
<comment type="function">
    <text evidence="16">Catalyzes the exchange of ADP and ATP across the membrane.</text>
</comment>
<keyword evidence="18" id="KW-1185">Reference proteome</keyword>
<dbReference type="AlphaFoldDB" id="A0AAD4R6C6"/>
<reference evidence="17" key="1">
    <citation type="submission" date="2022-01" db="EMBL/GenBank/DDBJ databases">
        <title>Genome Sequence Resource for Two Populations of Ditylenchus destructor, the Migratory Endoparasitic Phytonematode.</title>
        <authorList>
            <person name="Zhang H."/>
            <person name="Lin R."/>
            <person name="Xie B."/>
        </authorList>
    </citation>
    <scope>NUCLEOTIDE SEQUENCE</scope>
    <source>
        <strain evidence="17">BazhouSP</strain>
    </source>
</reference>
<feature type="repeat" description="Solcar" evidence="14">
    <location>
        <begin position="133"/>
        <end position="222"/>
    </location>
</feature>